<evidence type="ECO:0000313" key="2">
    <source>
        <dbReference type="EMBL" id="KAB2809913.1"/>
    </source>
</evidence>
<dbReference type="RefSeq" id="WP_151667413.1">
    <property type="nucleotide sequence ID" value="NZ_WBVO01000006.1"/>
</dbReference>
<comment type="caution">
    <text evidence="2">The sequence shown here is derived from an EMBL/GenBank/DDBJ whole genome shotgun (WGS) entry which is preliminary data.</text>
</comment>
<dbReference type="CDD" id="cd00038">
    <property type="entry name" value="CAP_ED"/>
    <property type="match status" value="1"/>
</dbReference>
<dbReference type="InterPro" id="IPR018490">
    <property type="entry name" value="cNMP-bd_dom_sf"/>
</dbReference>
<keyword evidence="3" id="KW-1185">Reference proteome</keyword>
<evidence type="ECO:0000259" key="1">
    <source>
        <dbReference type="PROSITE" id="PS50042"/>
    </source>
</evidence>
<dbReference type="OrthoDB" id="663011at2"/>
<evidence type="ECO:0000313" key="3">
    <source>
        <dbReference type="Proteomes" id="UP000468650"/>
    </source>
</evidence>
<feature type="domain" description="Cyclic nucleotide-binding" evidence="1">
    <location>
        <begin position="12"/>
        <end position="112"/>
    </location>
</feature>
<name>A0A6N6RGP5_9FLAO</name>
<dbReference type="Gene3D" id="2.60.120.10">
    <property type="entry name" value="Jelly Rolls"/>
    <property type="match status" value="1"/>
</dbReference>
<dbReference type="AlphaFoldDB" id="A0A6N6RGP5"/>
<reference evidence="2 3" key="1">
    <citation type="submission" date="2019-09" db="EMBL/GenBank/DDBJ databases">
        <title>Genomes of family Cryomorphaceae.</title>
        <authorList>
            <person name="Bowman J.P."/>
        </authorList>
    </citation>
    <scope>NUCLEOTIDE SEQUENCE [LARGE SCALE GENOMIC DNA]</scope>
    <source>
        <strain evidence="2 3">LMG 25704</strain>
    </source>
</reference>
<dbReference type="InterPro" id="IPR000595">
    <property type="entry name" value="cNMP-bd_dom"/>
</dbReference>
<proteinExistence type="predicted"/>
<dbReference type="Pfam" id="PF00027">
    <property type="entry name" value="cNMP_binding"/>
    <property type="match status" value="1"/>
</dbReference>
<dbReference type="InterPro" id="IPR014710">
    <property type="entry name" value="RmlC-like_jellyroll"/>
</dbReference>
<accession>A0A6N6RGP5</accession>
<dbReference type="SUPFAM" id="SSF51206">
    <property type="entry name" value="cAMP-binding domain-like"/>
    <property type="match status" value="1"/>
</dbReference>
<dbReference type="Proteomes" id="UP000468650">
    <property type="component" value="Unassembled WGS sequence"/>
</dbReference>
<dbReference type="EMBL" id="WBVO01000006">
    <property type="protein sequence ID" value="KAB2809913.1"/>
    <property type="molecule type" value="Genomic_DNA"/>
</dbReference>
<dbReference type="PROSITE" id="PS50042">
    <property type="entry name" value="CNMP_BINDING_3"/>
    <property type="match status" value="1"/>
</dbReference>
<gene>
    <name evidence="2" type="ORF">F8C67_08510</name>
</gene>
<sequence>MQRTSLEHTILHLIDCEEEELKTFSGMCLRREVKKGEILSRPGLIPNEVFFMESGLLRVIISDEKGSEHTIHFAMENQFIADYSAFMLKNQSLYTLEVLNDGVVYVMPREAIDWGYSNLKEGDKLGRKIAEYYFIYQDQRVRNTYSLSPKERYDQISQIFPKIHDRVPQHMIASYLGITPVHLSRLKKEGLKS</sequence>
<organism evidence="2 3">
    <name type="scientific">Phaeocystidibacter luteus</name>
    <dbReference type="NCBI Taxonomy" id="911197"/>
    <lineage>
        <taxon>Bacteria</taxon>
        <taxon>Pseudomonadati</taxon>
        <taxon>Bacteroidota</taxon>
        <taxon>Flavobacteriia</taxon>
        <taxon>Flavobacteriales</taxon>
        <taxon>Phaeocystidibacteraceae</taxon>
        <taxon>Phaeocystidibacter</taxon>
    </lineage>
</organism>
<protein>
    <submittedName>
        <fullName evidence="2">Crp/Fnr family transcriptional regulator</fullName>
    </submittedName>
</protein>